<evidence type="ECO:0000256" key="4">
    <source>
        <dbReference type="SAM" id="Phobius"/>
    </source>
</evidence>
<dbReference type="GO" id="GO:0016020">
    <property type="term" value="C:membrane"/>
    <property type="evidence" value="ECO:0007669"/>
    <property type="project" value="InterPro"/>
</dbReference>
<sequence length="534" mass="59204">MKKIIKFFKQGELQLKMINAFILMGLIVFFVAFLGWQVTLNLSQELNEISVVRLPSILGLAKIDQGLRNIDSKQSCLLNNCIGGDNREITLAQIQENFNLINTGFLEYEKLPRTEKEDQLWKQFKLRWQQWEKQQKVFMDLYNEFQKIGVIYPYQTQIKLWKTGQQNSPEMQIARQASLFLSKLNIQDRSINQPILYATSQSLAKVIQENQHIAESSKIQADKTIENSQNFSVLAMIFGPLIALSLGIILSIAIARPISQSLKGLVNTVVNSSSEIAATIEEQERIVALQAASVNQTTTTMDELGQTSRQATQQAETAAKITKQVLSLSQDGANAVSKTMSGMVTLDQKVSEISSQIMTLNEQAQQINSISNLVGDIANQTNMLALNASIEAVRAGEHGLGFNVVALEIRKLADETHKSAQKINQLIDQIEKAVKSTVIAAVDGKHTVQQNLKITEETTAIFSKVTVAMDQVSLSSQQIYLTSKQQVLAIEEVISAMNSINNGAQQTVIGISQTKLETQELKNAAHNLKQLGVS</sequence>
<evidence type="ECO:0000256" key="3">
    <source>
        <dbReference type="PROSITE-ProRule" id="PRU00284"/>
    </source>
</evidence>
<dbReference type="EMBL" id="CM002803">
    <property type="protein sequence ID" value="KEI67602.1"/>
    <property type="molecule type" value="Genomic_DNA"/>
</dbReference>
<keyword evidence="7" id="KW-1185">Reference proteome</keyword>
<dbReference type="SMART" id="SM00283">
    <property type="entry name" value="MA"/>
    <property type="match status" value="1"/>
</dbReference>
<evidence type="ECO:0000256" key="2">
    <source>
        <dbReference type="ARBA" id="ARBA00029447"/>
    </source>
</evidence>
<dbReference type="GeneID" id="77288822"/>
<name>A0A073CI55_PLAA1</name>
<organism evidence="6 7">
    <name type="scientific">Planktothrix agardhii (strain NIVA-CYA 126/8)</name>
    <dbReference type="NCBI Taxonomy" id="388467"/>
    <lineage>
        <taxon>Bacteria</taxon>
        <taxon>Bacillati</taxon>
        <taxon>Cyanobacteriota</taxon>
        <taxon>Cyanophyceae</taxon>
        <taxon>Oscillatoriophycideae</taxon>
        <taxon>Oscillatoriales</taxon>
        <taxon>Microcoleaceae</taxon>
        <taxon>Planktothrix</taxon>
    </lineage>
</organism>
<keyword evidence="4" id="KW-1133">Transmembrane helix</keyword>
<dbReference type="PANTHER" id="PTHR32089">
    <property type="entry name" value="METHYL-ACCEPTING CHEMOTAXIS PROTEIN MCPB"/>
    <property type="match status" value="1"/>
</dbReference>
<comment type="similarity">
    <text evidence="2">Belongs to the methyl-accepting chemotaxis (MCP) protein family.</text>
</comment>
<dbReference type="HOGENOM" id="CLU_000445_107_27_3"/>
<evidence type="ECO:0000259" key="5">
    <source>
        <dbReference type="PROSITE" id="PS50111"/>
    </source>
</evidence>
<dbReference type="STRING" id="388467.A19Y_2721"/>
<evidence type="ECO:0000256" key="1">
    <source>
        <dbReference type="ARBA" id="ARBA00023224"/>
    </source>
</evidence>
<feature type="domain" description="Methyl-accepting transducer" evidence="5">
    <location>
        <begin position="265"/>
        <end position="501"/>
    </location>
</feature>
<proteinExistence type="inferred from homology"/>
<dbReference type="SUPFAM" id="SSF58104">
    <property type="entry name" value="Methyl-accepting chemotaxis protein (MCP) signaling domain"/>
    <property type="match status" value="1"/>
</dbReference>
<gene>
    <name evidence="6" type="ORF">A19Y_2721</name>
</gene>
<dbReference type="PATRIC" id="fig|388467.6.peg.2669"/>
<reference evidence="6 7" key="1">
    <citation type="journal article" date="2014" name="Appl. Environ. Microbiol.">
        <title>Elucidation of insertion elements encoded on plasmids and in vitro construction of shuttle vectors from the toxic cyanobacterium Planktothrix.</title>
        <authorList>
            <person name="Christiansen G."/>
            <person name="Goesmann A."/>
            <person name="Kurmayer R."/>
        </authorList>
    </citation>
    <scope>NUCLEOTIDE SEQUENCE [LARGE SCALE GENOMIC DNA]</scope>
    <source>
        <strain evidence="6 7">NIVA-CYA 126/8</strain>
    </source>
</reference>
<keyword evidence="4" id="KW-0472">Membrane</keyword>
<dbReference type="PRINTS" id="PR00260">
    <property type="entry name" value="CHEMTRNSDUCR"/>
</dbReference>
<dbReference type="GO" id="GO:0004888">
    <property type="term" value="F:transmembrane signaling receptor activity"/>
    <property type="evidence" value="ECO:0007669"/>
    <property type="project" value="InterPro"/>
</dbReference>
<dbReference type="InterPro" id="IPR004090">
    <property type="entry name" value="Chemotax_Me-accpt_rcpt"/>
</dbReference>
<accession>A0A073CI55</accession>
<dbReference type="PROSITE" id="PS50111">
    <property type="entry name" value="CHEMOTAXIS_TRANSDUC_2"/>
    <property type="match status" value="1"/>
</dbReference>
<feature type="transmembrane region" description="Helical" evidence="4">
    <location>
        <begin position="233"/>
        <end position="255"/>
    </location>
</feature>
<protein>
    <recommendedName>
        <fullName evidence="5">Methyl-accepting transducer domain-containing protein</fullName>
    </recommendedName>
</protein>
<dbReference type="GO" id="GO:0006935">
    <property type="term" value="P:chemotaxis"/>
    <property type="evidence" value="ECO:0007669"/>
    <property type="project" value="InterPro"/>
</dbReference>
<dbReference type="AlphaFoldDB" id="A0A073CI55"/>
<dbReference type="Proteomes" id="UP000027395">
    <property type="component" value="Chromosome"/>
</dbReference>
<dbReference type="RefSeq" id="WP_042154754.1">
    <property type="nucleotide sequence ID" value="NZ_CM002803.1"/>
</dbReference>
<dbReference type="GO" id="GO:0007165">
    <property type="term" value="P:signal transduction"/>
    <property type="evidence" value="ECO:0007669"/>
    <property type="project" value="UniProtKB-KW"/>
</dbReference>
<feature type="transmembrane region" description="Helical" evidence="4">
    <location>
        <begin position="20"/>
        <end position="38"/>
    </location>
</feature>
<dbReference type="PANTHER" id="PTHR32089:SF112">
    <property type="entry name" value="LYSOZYME-LIKE PROTEIN-RELATED"/>
    <property type="match status" value="1"/>
</dbReference>
<dbReference type="InterPro" id="IPR024478">
    <property type="entry name" value="HlyB_4HB_MCP"/>
</dbReference>
<dbReference type="Gene3D" id="1.10.287.950">
    <property type="entry name" value="Methyl-accepting chemotaxis protein"/>
    <property type="match status" value="1"/>
</dbReference>
<dbReference type="InterPro" id="IPR004089">
    <property type="entry name" value="MCPsignal_dom"/>
</dbReference>
<keyword evidence="1 3" id="KW-0807">Transducer</keyword>
<dbReference type="Pfam" id="PF12729">
    <property type="entry name" value="4HB_MCP_1"/>
    <property type="match status" value="1"/>
</dbReference>
<dbReference type="Pfam" id="PF00015">
    <property type="entry name" value="MCPsignal"/>
    <property type="match status" value="1"/>
</dbReference>
<dbReference type="eggNOG" id="COG0840">
    <property type="taxonomic scope" value="Bacteria"/>
</dbReference>
<evidence type="ECO:0000313" key="6">
    <source>
        <dbReference type="EMBL" id="KEI67602.1"/>
    </source>
</evidence>
<keyword evidence="4" id="KW-0812">Transmembrane</keyword>
<evidence type="ECO:0000313" key="7">
    <source>
        <dbReference type="Proteomes" id="UP000027395"/>
    </source>
</evidence>